<dbReference type="CDD" id="cd03467">
    <property type="entry name" value="Rieske"/>
    <property type="match status" value="1"/>
</dbReference>
<keyword evidence="4" id="KW-0411">Iron-sulfur</keyword>
<dbReference type="GO" id="GO:0046872">
    <property type="term" value="F:metal ion binding"/>
    <property type="evidence" value="ECO:0007669"/>
    <property type="project" value="UniProtKB-KW"/>
</dbReference>
<dbReference type="EMBL" id="AP022605">
    <property type="protein sequence ID" value="BBZ06983.1"/>
    <property type="molecule type" value="Genomic_DNA"/>
</dbReference>
<evidence type="ECO:0000256" key="3">
    <source>
        <dbReference type="ARBA" id="ARBA00023004"/>
    </source>
</evidence>
<keyword evidence="3" id="KW-0408">Iron</keyword>
<dbReference type="InterPro" id="IPR036922">
    <property type="entry name" value="Rieske_2Fe-2S_sf"/>
</dbReference>
<keyword evidence="2" id="KW-0479">Metal-binding</keyword>
<accession>A0A7I7VS35</accession>
<dbReference type="OrthoDB" id="147178at2"/>
<proteinExistence type="predicted"/>
<dbReference type="Pfam" id="PF00355">
    <property type="entry name" value="Rieske"/>
    <property type="match status" value="1"/>
</dbReference>
<dbReference type="SUPFAM" id="SSF50022">
    <property type="entry name" value="ISP domain"/>
    <property type="match status" value="1"/>
</dbReference>
<dbReference type="Gene3D" id="2.102.10.10">
    <property type="entry name" value="Rieske [2Fe-2S] iron-sulphur domain"/>
    <property type="match status" value="1"/>
</dbReference>
<dbReference type="PROSITE" id="PS51296">
    <property type="entry name" value="RIESKE"/>
    <property type="match status" value="1"/>
</dbReference>
<evidence type="ECO:0000256" key="2">
    <source>
        <dbReference type="ARBA" id="ARBA00022723"/>
    </source>
</evidence>
<protein>
    <recommendedName>
        <fullName evidence="5">Rieske domain-containing protein</fullName>
    </recommendedName>
</protein>
<dbReference type="GO" id="GO:0004497">
    <property type="term" value="F:monooxygenase activity"/>
    <property type="evidence" value="ECO:0007669"/>
    <property type="project" value="UniProtKB-ARBA"/>
</dbReference>
<dbReference type="InterPro" id="IPR017941">
    <property type="entry name" value="Rieske_2Fe-2S"/>
</dbReference>
<dbReference type="Proteomes" id="UP000467201">
    <property type="component" value="Chromosome"/>
</dbReference>
<evidence type="ECO:0000313" key="6">
    <source>
        <dbReference type="EMBL" id="BBZ06983.1"/>
    </source>
</evidence>
<evidence type="ECO:0000313" key="7">
    <source>
        <dbReference type="Proteomes" id="UP000467201"/>
    </source>
</evidence>
<dbReference type="AlphaFoldDB" id="A0A7I7VS35"/>
<dbReference type="RefSeq" id="WP_085189695.1">
    <property type="nucleotide sequence ID" value="NZ_AP022605.1"/>
</dbReference>
<organism evidence="6 7">
    <name type="scientific">Mycolicibacterium doricum</name>
    <dbReference type="NCBI Taxonomy" id="126673"/>
    <lineage>
        <taxon>Bacteria</taxon>
        <taxon>Bacillati</taxon>
        <taxon>Actinomycetota</taxon>
        <taxon>Actinomycetes</taxon>
        <taxon>Mycobacteriales</taxon>
        <taxon>Mycobacteriaceae</taxon>
        <taxon>Mycolicibacterium</taxon>
    </lineage>
</organism>
<dbReference type="KEGG" id="mdr:MDOR_11520"/>
<evidence type="ECO:0000259" key="5">
    <source>
        <dbReference type="PROSITE" id="PS51296"/>
    </source>
</evidence>
<evidence type="ECO:0000256" key="4">
    <source>
        <dbReference type="ARBA" id="ARBA00023014"/>
    </source>
</evidence>
<name>A0A7I7VS35_9MYCO</name>
<sequence>MAVTWIPKDKNVVAFENASVWVLRQYDDNSVAAHSVVCRHRGGPLNLGTICEGFVTCPWHKNRTRIPRAGTKRMPFVFAKGPAGTYVVGPLVSRTMRMSVL</sequence>
<dbReference type="GO" id="GO:0051537">
    <property type="term" value="F:2 iron, 2 sulfur cluster binding"/>
    <property type="evidence" value="ECO:0007669"/>
    <property type="project" value="UniProtKB-KW"/>
</dbReference>
<reference evidence="6 7" key="1">
    <citation type="journal article" date="2019" name="Emerg. Microbes Infect.">
        <title>Comprehensive subspecies identification of 175 nontuberculous mycobacteria species based on 7547 genomic profiles.</title>
        <authorList>
            <person name="Matsumoto Y."/>
            <person name="Kinjo T."/>
            <person name="Motooka D."/>
            <person name="Nabeya D."/>
            <person name="Jung N."/>
            <person name="Uechi K."/>
            <person name="Horii T."/>
            <person name="Iida T."/>
            <person name="Fujita J."/>
            <person name="Nakamura S."/>
        </authorList>
    </citation>
    <scope>NUCLEOTIDE SEQUENCE [LARGE SCALE GENOMIC DNA]</scope>
    <source>
        <strain evidence="6 7">JCM 12405</strain>
    </source>
</reference>
<dbReference type="GO" id="GO:0016705">
    <property type="term" value="F:oxidoreductase activity, acting on paired donors, with incorporation or reduction of molecular oxygen"/>
    <property type="evidence" value="ECO:0007669"/>
    <property type="project" value="UniProtKB-ARBA"/>
</dbReference>
<evidence type="ECO:0000256" key="1">
    <source>
        <dbReference type="ARBA" id="ARBA00022714"/>
    </source>
</evidence>
<keyword evidence="1" id="KW-0001">2Fe-2S</keyword>
<feature type="domain" description="Rieske" evidence="5">
    <location>
        <begin position="1"/>
        <end position="60"/>
    </location>
</feature>
<gene>
    <name evidence="6" type="ORF">MDOR_11520</name>
</gene>